<evidence type="ECO:0000313" key="2">
    <source>
        <dbReference type="EMBL" id="MXU83644.1"/>
    </source>
</evidence>
<organism evidence="2">
    <name type="scientific">Ixodes ricinus</name>
    <name type="common">Common tick</name>
    <name type="synonym">Acarus ricinus</name>
    <dbReference type="NCBI Taxonomy" id="34613"/>
    <lineage>
        <taxon>Eukaryota</taxon>
        <taxon>Metazoa</taxon>
        <taxon>Ecdysozoa</taxon>
        <taxon>Arthropoda</taxon>
        <taxon>Chelicerata</taxon>
        <taxon>Arachnida</taxon>
        <taxon>Acari</taxon>
        <taxon>Parasitiformes</taxon>
        <taxon>Ixodida</taxon>
        <taxon>Ixodoidea</taxon>
        <taxon>Ixodidae</taxon>
        <taxon>Ixodinae</taxon>
        <taxon>Ixodes</taxon>
    </lineage>
</organism>
<dbReference type="EMBL" id="GIFC01001561">
    <property type="protein sequence ID" value="MXU83644.1"/>
    <property type="molecule type" value="Transcribed_RNA"/>
</dbReference>
<proteinExistence type="predicted"/>
<reference evidence="2" key="1">
    <citation type="submission" date="2019-12" db="EMBL/GenBank/DDBJ databases">
        <title>An insight into the sialome of adult female Ixodes ricinus ticks feeding for 6 days.</title>
        <authorList>
            <person name="Perner J."/>
            <person name="Ribeiro J.M.C."/>
        </authorList>
    </citation>
    <scope>NUCLEOTIDE SEQUENCE</scope>
    <source>
        <strain evidence="2">Semi-engorged</strain>
        <tissue evidence="2">Salivary glands</tissue>
    </source>
</reference>
<feature type="chain" id="PRO_5025551494" evidence="1">
    <location>
        <begin position="16"/>
        <end position="76"/>
    </location>
</feature>
<name>A0A6B0U4H9_IXORI</name>
<keyword evidence="1" id="KW-0732">Signal</keyword>
<accession>A0A6B0U4H9</accession>
<feature type="signal peptide" evidence="1">
    <location>
        <begin position="1"/>
        <end position="15"/>
    </location>
</feature>
<sequence length="76" mass="8376">MGAILWAFSADFCVAFGINQMTICTRYSYPLLFFLEPTTVQLTPARLAALTTPIALVQISRNVNKAELRVQDQAGP</sequence>
<dbReference type="AlphaFoldDB" id="A0A6B0U4H9"/>
<protein>
    <submittedName>
        <fullName evidence="2">Putative secreted protein</fullName>
    </submittedName>
</protein>
<evidence type="ECO:0000256" key="1">
    <source>
        <dbReference type="SAM" id="SignalP"/>
    </source>
</evidence>